<dbReference type="GO" id="GO:0004574">
    <property type="term" value="F:oligo-1,6-glucosidase activity"/>
    <property type="evidence" value="ECO:0007669"/>
    <property type="project" value="TreeGrafter"/>
</dbReference>
<dbReference type="Pfam" id="PF00128">
    <property type="entry name" value="Alpha-amylase"/>
    <property type="match status" value="1"/>
</dbReference>
<dbReference type="GO" id="GO:0000025">
    <property type="term" value="P:maltose catabolic process"/>
    <property type="evidence" value="ECO:0007669"/>
    <property type="project" value="TreeGrafter"/>
</dbReference>
<sequence length="632" mass="72609">MDTRRPGNRPIHLRTASLAGQKSTWWKDAVVYQIFVSSFKDTNGDGYGDLKGVTNKLDYMVDLGINIIWLSPIFDSPMYDMGYDIADYYKINPVFGEMEDFDNLLAQAHQRGIRVILDIALNHTSIEHAWFKNSVAANKGGDERFKNFYIWGDPIFDEDENQRPPSNWQSVFEGCMWEWVPEIHKYYLHVFGRAQPDLNWDNPDVRDELWNVLRYWLDKGVDGFRLDAINCMSKVRNEDLSAKRLGQPTVSGWPDAPISTEGRFEQKANEMFANGPRVHEFLKEMHQQVFSRYVALSLGEMSCGITPEVGRDFIGKQQQLDLILHFEHVELDCVNGDKWVLRDFKLPELKAAVSKWQTCMAEAGGWDTIWMENHDQPRGIGRFCKGAERSRQAVAKLLAMWVFTLQGTVIMFQGQELGMTNPEEFSEEMIQDVETRIYWNAVHADLAQGGGTTHKLEMAKKAITSKGRDASRIPIPWNSSHETSGGFTNKHAKPWLPPHPNFSVLCAEAQRRDPASVWTFYRDMIRLRRQHPGLIYGAYQIVDEHHPSVFAYTRTHDGKVYLIVLNFGKDSVEWKVPQTQGMKWVPVKFTSDRVHLDQKRTTLKLGPYDGAICKQENCETADSVGWMKCVVL</sequence>
<evidence type="ECO:0000256" key="2">
    <source>
        <dbReference type="ARBA" id="ARBA00022801"/>
    </source>
</evidence>
<dbReference type="AlphaFoldDB" id="A0AAJ0FDC1"/>
<proteinExistence type="inferred from homology"/>
<keyword evidence="2" id="KW-0378">Hydrolase</keyword>
<evidence type="ECO:0000256" key="4">
    <source>
        <dbReference type="ARBA" id="ARBA00026248"/>
    </source>
</evidence>
<dbReference type="PANTHER" id="PTHR10357">
    <property type="entry name" value="ALPHA-AMYLASE FAMILY MEMBER"/>
    <property type="match status" value="1"/>
</dbReference>
<dbReference type="Pfam" id="PF16657">
    <property type="entry name" value="Malt_amylase_C"/>
    <property type="match status" value="1"/>
</dbReference>
<dbReference type="InterPro" id="IPR045857">
    <property type="entry name" value="O16G_dom_2"/>
</dbReference>
<dbReference type="FunFam" id="3.20.20.80:FF:000064">
    <property type="entry name" value="Oligo-1,6-glucosidase"/>
    <property type="match status" value="1"/>
</dbReference>
<dbReference type="Proteomes" id="UP001239445">
    <property type="component" value="Unassembled WGS sequence"/>
</dbReference>
<dbReference type="Gene3D" id="3.20.20.80">
    <property type="entry name" value="Glycosidases"/>
    <property type="match status" value="1"/>
</dbReference>
<keyword evidence="4" id="KW-0462">Maltose metabolism</keyword>
<evidence type="ECO:0000256" key="3">
    <source>
        <dbReference type="ARBA" id="ARBA00023295"/>
    </source>
</evidence>
<dbReference type="GO" id="GO:0033934">
    <property type="term" value="F:glucan 1,4-alpha-maltotriohydrolase activity"/>
    <property type="evidence" value="ECO:0007669"/>
    <property type="project" value="TreeGrafter"/>
</dbReference>
<dbReference type="InterPro" id="IPR032091">
    <property type="entry name" value="Malt_amylase-like_C"/>
</dbReference>
<dbReference type="SUPFAM" id="SSF51011">
    <property type="entry name" value="Glycosyl hydrolase domain"/>
    <property type="match status" value="1"/>
</dbReference>
<name>A0AAJ0FDC1_9PEZI</name>
<dbReference type="SUPFAM" id="SSF51445">
    <property type="entry name" value="(Trans)glycosidases"/>
    <property type="match status" value="1"/>
</dbReference>
<gene>
    <name evidence="6" type="ORF">QBC47DRAFT_297122</name>
</gene>
<keyword evidence="7" id="KW-1185">Reference proteome</keyword>
<dbReference type="EMBL" id="MU839831">
    <property type="protein sequence ID" value="KAK1757020.1"/>
    <property type="molecule type" value="Genomic_DNA"/>
</dbReference>
<dbReference type="GO" id="GO:0005987">
    <property type="term" value="P:sucrose catabolic process"/>
    <property type="evidence" value="ECO:0007669"/>
    <property type="project" value="TreeGrafter"/>
</dbReference>
<comment type="caution">
    <text evidence="6">The sequence shown here is derived from an EMBL/GenBank/DDBJ whole genome shotgun (WGS) entry which is preliminary data.</text>
</comment>
<dbReference type="Gene3D" id="2.60.40.1180">
    <property type="entry name" value="Golgi alpha-mannosidase II"/>
    <property type="match status" value="1"/>
</dbReference>
<dbReference type="GO" id="GO:0004575">
    <property type="term" value="F:sucrose alpha-glucosidase activity"/>
    <property type="evidence" value="ECO:0007669"/>
    <property type="project" value="TreeGrafter"/>
</dbReference>
<dbReference type="CDD" id="cd11333">
    <property type="entry name" value="AmyAc_SI_OligoGlu_DGase"/>
    <property type="match status" value="1"/>
</dbReference>
<accession>A0AAJ0FDC1</accession>
<evidence type="ECO:0000259" key="5">
    <source>
        <dbReference type="SMART" id="SM00642"/>
    </source>
</evidence>
<evidence type="ECO:0000313" key="7">
    <source>
        <dbReference type="Proteomes" id="UP001239445"/>
    </source>
</evidence>
<dbReference type="InterPro" id="IPR006047">
    <property type="entry name" value="GH13_cat_dom"/>
</dbReference>
<dbReference type="InterPro" id="IPR013780">
    <property type="entry name" value="Glyco_hydro_b"/>
</dbReference>
<comment type="similarity">
    <text evidence="1">Belongs to the glycosyl hydrolase 13 family.</text>
</comment>
<feature type="domain" description="Glycosyl hydrolase family 13 catalytic" evidence="5">
    <location>
        <begin position="33"/>
        <end position="445"/>
    </location>
</feature>
<keyword evidence="3" id="KW-0326">Glycosidase</keyword>
<dbReference type="Gene3D" id="3.90.400.10">
    <property type="entry name" value="Oligo-1,6-glucosidase, Domain 2"/>
    <property type="match status" value="1"/>
</dbReference>
<evidence type="ECO:0000313" key="6">
    <source>
        <dbReference type="EMBL" id="KAK1757020.1"/>
    </source>
</evidence>
<evidence type="ECO:0000256" key="1">
    <source>
        <dbReference type="ARBA" id="ARBA00008061"/>
    </source>
</evidence>
<protein>
    <submittedName>
        <fullName evidence="6">Alpha-amylase</fullName>
    </submittedName>
</protein>
<organism evidence="6 7">
    <name type="scientific">Echria macrotheca</name>
    <dbReference type="NCBI Taxonomy" id="438768"/>
    <lineage>
        <taxon>Eukaryota</taxon>
        <taxon>Fungi</taxon>
        <taxon>Dikarya</taxon>
        <taxon>Ascomycota</taxon>
        <taxon>Pezizomycotina</taxon>
        <taxon>Sordariomycetes</taxon>
        <taxon>Sordariomycetidae</taxon>
        <taxon>Sordariales</taxon>
        <taxon>Schizotheciaceae</taxon>
        <taxon>Echria</taxon>
    </lineage>
</organism>
<dbReference type="SMART" id="SM00642">
    <property type="entry name" value="Aamy"/>
    <property type="match status" value="1"/>
</dbReference>
<dbReference type="InterPro" id="IPR017853">
    <property type="entry name" value="GH"/>
</dbReference>
<dbReference type="PANTHER" id="PTHR10357:SF232">
    <property type="entry name" value="GLYCOSYL HYDROLASE FAMILY 13 CATALYTIC DOMAIN-CONTAINING PROTEIN"/>
    <property type="match status" value="1"/>
</dbReference>
<dbReference type="GO" id="GO:0004556">
    <property type="term" value="F:alpha-amylase activity"/>
    <property type="evidence" value="ECO:0007669"/>
    <property type="project" value="TreeGrafter"/>
</dbReference>
<reference evidence="6" key="1">
    <citation type="submission" date="2023-06" db="EMBL/GenBank/DDBJ databases">
        <title>Genome-scale phylogeny and comparative genomics of the fungal order Sordariales.</title>
        <authorList>
            <consortium name="Lawrence Berkeley National Laboratory"/>
            <person name="Hensen N."/>
            <person name="Bonometti L."/>
            <person name="Westerberg I."/>
            <person name="Brannstrom I.O."/>
            <person name="Guillou S."/>
            <person name="Cros-Aarteil S."/>
            <person name="Calhoun S."/>
            <person name="Haridas S."/>
            <person name="Kuo A."/>
            <person name="Mondo S."/>
            <person name="Pangilinan J."/>
            <person name="Riley R."/>
            <person name="Labutti K."/>
            <person name="Andreopoulos B."/>
            <person name="Lipzen A."/>
            <person name="Chen C."/>
            <person name="Yanf M."/>
            <person name="Daum C."/>
            <person name="Ng V."/>
            <person name="Clum A."/>
            <person name="Steindorff A."/>
            <person name="Ohm R."/>
            <person name="Martin F."/>
            <person name="Silar P."/>
            <person name="Natvig D."/>
            <person name="Lalanne C."/>
            <person name="Gautier V."/>
            <person name="Ament-Velasquez S.L."/>
            <person name="Kruys A."/>
            <person name="Hutchinson M.I."/>
            <person name="Powell A.J."/>
            <person name="Barry K."/>
            <person name="Miller A.N."/>
            <person name="Grigoriev I.V."/>
            <person name="Debuchy R."/>
            <person name="Gladieux P."/>
            <person name="Thoren M.H."/>
            <person name="Johannesson H."/>
        </authorList>
    </citation>
    <scope>NUCLEOTIDE SEQUENCE</scope>
    <source>
        <strain evidence="6">PSN4</strain>
    </source>
</reference>